<reference evidence="2 3" key="1">
    <citation type="submission" date="2017-04" db="EMBL/GenBank/DDBJ databases">
        <title>Monoglobus pectinilyticus 14 draft genome.</title>
        <authorList>
            <person name="Kim C."/>
            <person name="Rosendale D.I."/>
            <person name="Kelly W.J."/>
            <person name="Tannock G.W."/>
            <person name="Patchett M.L."/>
            <person name="Jordens J.Z."/>
        </authorList>
    </citation>
    <scope>NUCLEOTIDE SEQUENCE [LARGE SCALE GENOMIC DNA]</scope>
    <source>
        <strain evidence="2 3">14</strain>
    </source>
</reference>
<dbReference type="Proteomes" id="UP000235589">
    <property type="component" value="Chromosome"/>
</dbReference>
<dbReference type="KEGG" id="mpec:B9O19_02177"/>
<dbReference type="CDD" id="cd00077">
    <property type="entry name" value="HDc"/>
    <property type="match status" value="1"/>
</dbReference>
<proteinExistence type="predicted"/>
<dbReference type="SMART" id="SM00471">
    <property type="entry name" value="HDc"/>
    <property type="match status" value="1"/>
</dbReference>
<gene>
    <name evidence="2" type="ORF">B9O19_02177</name>
</gene>
<evidence type="ECO:0000313" key="3">
    <source>
        <dbReference type="Proteomes" id="UP000235589"/>
    </source>
</evidence>
<evidence type="ECO:0000259" key="1">
    <source>
        <dbReference type="SMART" id="SM00471"/>
    </source>
</evidence>
<feature type="domain" description="HD/PDEase" evidence="1">
    <location>
        <begin position="51"/>
        <end position="166"/>
    </location>
</feature>
<dbReference type="SUPFAM" id="SSF109604">
    <property type="entry name" value="HD-domain/PDEase-like"/>
    <property type="match status" value="1"/>
</dbReference>
<protein>
    <submittedName>
        <fullName evidence="2">Ribonuclease Y</fullName>
    </submittedName>
</protein>
<dbReference type="AlphaFoldDB" id="A0A2K9P5R6"/>
<dbReference type="InterPro" id="IPR006674">
    <property type="entry name" value="HD_domain"/>
</dbReference>
<accession>A0A2K9P5R6</accession>
<dbReference type="EMBL" id="CP020991">
    <property type="protein sequence ID" value="AUO20319.1"/>
    <property type="molecule type" value="Genomic_DNA"/>
</dbReference>
<keyword evidence="3" id="KW-1185">Reference proteome</keyword>
<dbReference type="Gene3D" id="1.10.3210.10">
    <property type="entry name" value="Hypothetical protein af1432"/>
    <property type="match status" value="1"/>
</dbReference>
<evidence type="ECO:0000313" key="2">
    <source>
        <dbReference type="EMBL" id="AUO20319.1"/>
    </source>
</evidence>
<sequence length="247" mass="27595">MGVSGQNENINNNLKNIQEEEHLITFQDIVKDKEIKTYLEMGDKYLGTLGYTNHSLLHAQRVAKIAHMILISLNYDRRTAELARIAGYIHDIGNVINRADHAQSSAMMAFNILTRMGTAPLEIAKVIGAIGNHDEGTGIPVNSLASALIIADKTDVRRSRVKTRDNKDFDIHDRVNYAAVVSEVSVESRSKNSVETKVIKMDLTIDTDICSVTDYFEIFLARMIMCRRAAERLGAKFELNVNGTKLT</sequence>
<dbReference type="OrthoDB" id="247014at2"/>
<dbReference type="InterPro" id="IPR003607">
    <property type="entry name" value="HD/PDEase_dom"/>
</dbReference>
<organism evidence="2 3">
    <name type="scientific">Monoglobus pectinilyticus</name>
    <dbReference type="NCBI Taxonomy" id="1981510"/>
    <lineage>
        <taxon>Bacteria</taxon>
        <taxon>Bacillati</taxon>
        <taxon>Bacillota</taxon>
        <taxon>Clostridia</taxon>
        <taxon>Monoglobales</taxon>
        <taxon>Monoglobaceae</taxon>
        <taxon>Monoglobus</taxon>
    </lineage>
</organism>
<name>A0A2K9P5R6_9FIRM</name>
<dbReference type="Pfam" id="PF01966">
    <property type="entry name" value="HD"/>
    <property type="match status" value="1"/>
</dbReference>